<feature type="compositionally biased region" description="Basic and acidic residues" evidence="6">
    <location>
        <begin position="98"/>
        <end position="109"/>
    </location>
</feature>
<feature type="domain" description="HSF-type DNA-binding" evidence="7">
    <location>
        <begin position="2"/>
        <end position="97"/>
    </location>
</feature>
<sequence>MTSGLFLQKTLHVLAQCPAGVATWRLDGRSFVIHDVHTFESEWLPTVFRHRSFASFARQLRFYGFVKVKARDDACEFHHPEFLRDSPPDRVARIRRRTYAEDKTRDKSKTTTTTFDDDMDDLAGQMQAAEGALATLQEQIHGLKTAMQAAAMLPPSNLIVDQSSCRRETEDDQIVEL</sequence>
<comment type="similarity">
    <text evidence="4">Belongs to the HSF family.</text>
</comment>
<evidence type="ECO:0000256" key="1">
    <source>
        <dbReference type="ARBA" id="ARBA00004123"/>
    </source>
</evidence>
<dbReference type="OrthoDB" id="119997at2759"/>
<comment type="subcellular location">
    <subcellularLocation>
        <location evidence="1">Nucleus</location>
    </subcellularLocation>
</comment>
<reference evidence="8" key="2">
    <citation type="submission" date="2019-06" db="EMBL/GenBank/DDBJ databases">
        <title>Genomics analysis of Aphanomyces spp. identifies a new class of oomycete effector associated with host adaptation.</title>
        <authorList>
            <person name="Gaulin E."/>
        </authorList>
    </citation>
    <scope>NUCLEOTIDE SEQUENCE</scope>
    <source>
        <strain evidence="8">CBS 578.67</strain>
    </source>
</reference>
<accession>A0A485K5N8</accession>
<dbReference type="PANTHER" id="PTHR10015">
    <property type="entry name" value="HEAT SHOCK TRANSCRIPTION FACTOR"/>
    <property type="match status" value="1"/>
</dbReference>
<dbReference type="EMBL" id="VJMH01000033">
    <property type="protein sequence ID" value="KAF0720062.1"/>
    <property type="molecule type" value="Genomic_DNA"/>
</dbReference>
<evidence type="ECO:0000313" key="9">
    <source>
        <dbReference type="EMBL" id="VFT77819.1"/>
    </source>
</evidence>
<feature type="region of interest" description="Disordered" evidence="6">
    <location>
        <begin position="98"/>
        <end position="118"/>
    </location>
</feature>
<dbReference type="InterPro" id="IPR036388">
    <property type="entry name" value="WH-like_DNA-bd_sf"/>
</dbReference>
<evidence type="ECO:0000259" key="7">
    <source>
        <dbReference type="SMART" id="SM00415"/>
    </source>
</evidence>
<evidence type="ECO:0000313" key="10">
    <source>
        <dbReference type="Proteomes" id="UP000332933"/>
    </source>
</evidence>
<gene>
    <name evidence="9" type="primary">Aste57867_594</name>
    <name evidence="8" type="ORF">As57867_000593</name>
    <name evidence="9" type="ORF">ASTE57867_594</name>
</gene>
<evidence type="ECO:0000313" key="8">
    <source>
        <dbReference type="EMBL" id="KAF0720062.1"/>
    </source>
</evidence>
<dbReference type="EMBL" id="CAADRA010000033">
    <property type="protein sequence ID" value="VFT77819.1"/>
    <property type="molecule type" value="Genomic_DNA"/>
</dbReference>
<evidence type="ECO:0000256" key="5">
    <source>
        <dbReference type="SAM" id="Coils"/>
    </source>
</evidence>
<dbReference type="Proteomes" id="UP000332933">
    <property type="component" value="Unassembled WGS sequence"/>
</dbReference>
<dbReference type="InterPro" id="IPR036390">
    <property type="entry name" value="WH_DNA-bd_sf"/>
</dbReference>
<organism evidence="9 10">
    <name type="scientific">Aphanomyces stellatus</name>
    <dbReference type="NCBI Taxonomy" id="120398"/>
    <lineage>
        <taxon>Eukaryota</taxon>
        <taxon>Sar</taxon>
        <taxon>Stramenopiles</taxon>
        <taxon>Oomycota</taxon>
        <taxon>Saprolegniomycetes</taxon>
        <taxon>Saprolegniales</taxon>
        <taxon>Verrucalvaceae</taxon>
        <taxon>Aphanomyces</taxon>
    </lineage>
</organism>
<reference evidence="9 10" key="1">
    <citation type="submission" date="2019-03" db="EMBL/GenBank/DDBJ databases">
        <authorList>
            <person name="Gaulin E."/>
            <person name="Dumas B."/>
        </authorList>
    </citation>
    <scope>NUCLEOTIDE SEQUENCE [LARGE SCALE GENOMIC DNA]</scope>
    <source>
        <strain evidence="9">CBS 568.67</strain>
    </source>
</reference>
<protein>
    <submittedName>
        <fullName evidence="9">Aste57867_594 protein</fullName>
    </submittedName>
</protein>
<dbReference type="AlphaFoldDB" id="A0A485K5N8"/>
<dbReference type="SUPFAM" id="SSF46785">
    <property type="entry name" value="Winged helix' DNA-binding domain"/>
    <property type="match status" value="1"/>
</dbReference>
<keyword evidence="3" id="KW-0539">Nucleus</keyword>
<dbReference type="GO" id="GO:0043565">
    <property type="term" value="F:sequence-specific DNA binding"/>
    <property type="evidence" value="ECO:0007669"/>
    <property type="project" value="InterPro"/>
</dbReference>
<dbReference type="GO" id="GO:0005634">
    <property type="term" value="C:nucleus"/>
    <property type="evidence" value="ECO:0007669"/>
    <property type="project" value="UniProtKB-SubCell"/>
</dbReference>
<dbReference type="InterPro" id="IPR000232">
    <property type="entry name" value="HSF_DNA-bd"/>
</dbReference>
<dbReference type="Gene3D" id="1.10.10.10">
    <property type="entry name" value="Winged helix-like DNA-binding domain superfamily/Winged helix DNA-binding domain"/>
    <property type="match status" value="1"/>
</dbReference>
<keyword evidence="2" id="KW-0238">DNA-binding</keyword>
<feature type="coiled-coil region" evidence="5">
    <location>
        <begin position="119"/>
        <end position="146"/>
    </location>
</feature>
<dbReference type="GO" id="GO:0003700">
    <property type="term" value="F:DNA-binding transcription factor activity"/>
    <property type="evidence" value="ECO:0007669"/>
    <property type="project" value="InterPro"/>
</dbReference>
<dbReference type="SMART" id="SM00415">
    <property type="entry name" value="HSF"/>
    <property type="match status" value="1"/>
</dbReference>
<evidence type="ECO:0000256" key="3">
    <source>
        <dbReference type="ARBA" id="ARBA00023242"/>
    </source>
</evidence>
<dbReference type="PANTHER" id="PTHR10015:SF206">
    <property type="entry name" value="HSF-TYPE DNA-BINDING DOMAIN-CONTAINING PROTEIN"/>
    <property type="match status" value="1"/>
</dbReference>
<proteinExistence type="inferred from homology"/>
<evidence type="ECO:0000256" key="2">
    <source>
        <dbReference type="ARBA" id="ARBA00023125"/>
    </source>
</evidence>
<evidence type="ECO:0000256" key="6">
    <source>
        <dbReference type="SAM" id="MobiDB-lite"/>
    </source>
</evidence>
<keyword evidence="5" id="KW-0175">Coiled coil</keyword>
<evidence type="ECO:0000256" key="4">
    <source>
        <dbReference type="RuleBase" id="RU004020"/>
    </source>
</evidence>
<keyword evidence="10" id="KW-1185">Reference proteome</keyword>
<dbReference type="Pfam" id="PF00447">
    <property type="entry name" value="HSF_DNA-bind"/>
    <property type="match status" value="1"/>
</dbReference>
<name>A0A485K5N8_9STRA</name>